<reference evidence="2 3" key="1">
    <citation type="submission" date="2024-06" db="EMBL/GenBank/DDBJ databases">
        <authorList>
            <person name="Pan Q."/>
            <person name="Wen M."/>
            <person name="Jouanno E."/>
            <person name="Zahm M."/>
            <person name="Klopp C."/>
            <person name="Cabau C."/>
            <person name="Louis A."/>
            <person name="Berthelot C."/>
            <person name="Parey E."/>
            <person name="Roest Crollius H."/>
            <person name="Montfort J."/>
            <person name="Robinson-Rechavi M."/>
            <person name="Bouchez O."/>
            <person name="Lampietro C."/>
            <person name="Lopez Roques C."/>
            <person name="Donnadieu C."/>
            <person name="Postlethwait J."/>
            <person name="Bobe J."/>
            <person name="Verreycken H."/>
            <person name="Guiguen Y."/>
        </authorList>
    </citation>
    <scope>NUCLEOTIDE SEQUENCE [LARGE SCALE GENOMIC DNA]</scope>
    <source>
        <strain evidence="2">Up_M1</strain>
        <tissue evidence="2">Testis</tissue>
    </source>
</reference>
<dbReference type="AlphaFoldDB" id="A0ABD0WIC0"/>
<accession>A0ABD0WIC0</accession>
<feature type="region of interest" description="Disordered" evidence="1">
    <location>
        <begin position="343"/>
        <end position="385"/>
    </location>
</feature>
<name>A0ABD0WIC0_UMBPY</name>
<organism evidence="2 3">
    <name type="scientific">Umbra pygmaea</name>
    <name type="common">Eastern mudminnow</name>
    <dbReference type="NCBI Taxonomy" id="75934"/>
    <lineage>
        <taxon>Eukaryota</taxon>
        <taxon>Metazoa</taxon>
        <taxon>Chordata</taxon>
        <taxon>Craniata</taxon>
        <taxon>Vertebrata</taxon>
        <taxon>Euteleostomi</taxon>
        <taxon>Actinopterygii</taxon>
        <taxon>Neopterygii</taxon>
        <taxon>Teleostei</taxon>
        <taxon>Protacanthopterygii</taxon>
        <taxon>Esociformes</taxon>
        <taxon>Umbridae</taxon>
        <taxon>Umbra</taxon>
    </lineage>
</organism>
<dbReference type="PANTHER" id="PTHR15572">
    <property type="entry name" value="GLIOMA TUMOR SUPPRESSOR CANDIDATE REGION GENE 1"/>
    <property type="match status" value="1"/>
</dbReference>
<comment type="caution">
    <text evidence="2">The sequence shown here is derived from an EMBL/GenBank/DDBJ whole genome shotgun (WGS) entry which is preliminary data.</text>
</comment>
<gene>
    <name evidence="2" type="ORF">UPYG_G00193670</name>
</gene>
<feature type="compositionally biased region" description="Polar residues" evidence="1">
    <location>
        <begin position="362"/>
        <end position="372"/>
    </location>
</feature>
<proteinExistence type="predicted"/>
<protein>
    <submittedName>
        <fullName evidence="2">Uncharacterized protein</fullName>
    </submittedName>
</protein>
<evidence type="ECO:0000313" key="3">
    <source>
        <dbReference type="Proteomes" id="UP001557470"/>
    </source>
</evidence>
<sequence>MEARARLSWRPRAACTSIVSVDMDDEDGRCLLDVICDPEALNDFLHGSDTHGHVPEVPPQVQLPSNEQQGLPRVSVDLDFLEDDDILGGSPGDGGSNGISGNVMEPCDILQQSLAEANITEQSLQEADEELDLNSFGLTMPGLTQVVQTIPCTDALTGPGGAAVGVPIFSGAPGSTAAQPQTTADMLGSVLAHQGLQLNKGQAISMQPFMQQVAGLGNVTLQPISSLQGIPNGSQSGHLGLGQIQVVGQPTVMTINQSGQPILAKTMGGYQLHQPGPEALIQGGKAALGCPTLNGPAVCVSSSSSVSSAGGLLGFGTPGLAQQGQAQPQGQIMQNVIIQRTPTPIQPKPPQGGASIQPKMFKQQQGPAQTHTLQHDAKAPGTQQAPVSTAQNVAFLTGKPGSNVVLTSQAGVPQQALFKQQASHHPSGKPLSVHLLNQPGSVMLGGQGHQFLLPQQLAGGHILTQHAGGHIITSQGPGGQLITNQILPQHQNINLGQVLSSQGHPVLQGHIQLQSGQMGVGAQLFQMPVTLSQSHGQPHAPTGHQAHTVIQGMPLLEGLSPAVSLQPALQTQPGAAPAAGRWACPM</sequence>
<evidence type="ECO:0000256" key="1">
    <source>
        <dbReference type="SAM" id="MobiDB-lite"/>
    </source>
</evidence>
<evidence type="ECO:0000313" key="2">
    <source>
        <dbReference type="EMBL" id="KAL0972701.1"/>
    </source>
</evidence>
<dbReference type="PANTHER" id="PTHR15572:SF1">
    <property type="entry name" value="BRD4-INTERACTING CHROMATIN-REMODELING COMPLEX-ASSOCIATED PROTEIN"/>
    <property type="match status" value="1"/>
</dbReference>
<dbReference type="Proteomes" id="UP001557470">
    <property type="component" value="Unassembled WGS sequence"/>
</dbReference>
<keyword evidence="3" id="KW-1185">Reference proteome</keyword>
<dbReference type="EMBL" id="JAGEUA010000006">
    <property type="protein sequence ID" value="KAL0972701.1"/>
    <property type="molecule type" value="Genomic_DNA"/>
</dbReference>
<dbReference type="InterPro" id="IPR052438">
    <property type="entry name" value="Chromatin_remod/trans_coact"/>
</dbReference>